<dbReference type="InterPro" id="IPR005561">
    <property type="entry name" value="ANTAR"/>
</dbReference>
<feature type="compositionally biased region" description="Basic and acidic residues" evidence="5">
    <location>
        <begin position="263"/>
        <end position="274"/>
    </location>
</feature>
<reference evidence="7 8" key="1">
    <citation type="submission" date="2020-07" db="EMBL/GenBank/DDBJ databases">
        <title>Sequencing the genomes of 1000 actinobacteria strains.</title>
        <authorList>
            <person name="Klenk H.-P."/>
        </authorList>
    </citation>
    <scope>NUCLEOTIDE SEQUENCE [LARGE SCALE GENOMIC DNA]</scope>
    <source>
        <strain evidence="7 8">DSM 24552</strain>
    </source>
</reference>
<dbReference type="Proteomes" id="UP000544110">
    <property type="component" value="Unassembled WGS sequence"/>
</dbReference>
<evidence type="ECO:0000256" key="4">
    <source>
        <dbReference type="ARBA" id="ARBA00023163"/>
    </source>
</evidence>
<evidence type="ECO:0000313" key="7">
    <source>
        <dbReference type="EMBL" id="NYG53855.1"/>
    </source>
</evidence>
<evidence type="ECO:0000256" key="3">
    <source>
        <dbReference type="ARBA" id="ARBA00023015"/>
    </source>
</evidence>
<dbReference type="EMBL" id="JACCAC010000001">
    <property type="protein sequence ID" value="NYG53855.1"/>
    <property type="molecule type" value="Genomic_DNA"/>
</dbReference>
<proteinExistence type="predicted"/>
<dbReference type="GO" id="GO:0003723">
    <property type="term" value="F:RNA binding"/>
    <property type="evidence" value="ECO:0007669"/>
    <property type="project" value="InterPro"/>
</dbReference>
<dbReference type="Pfam" id="PF03861">
    <property type="entry name" value="ANTAR"/>
    <property type="match status" value="1"/>
</dbReference>
<dbReference type="InterPro" id="IPR003018">
    <property type="entry name" value="GAF"/>
</dbReference>
<dbReference type="InterPro" id="IPR012074">
    <property type="entry name" value="GAF_ANTAR"/>
</dbReference>
<dbReference type="GO" id="GO:0016301">
    <property type="term" value="F:kinase activity"/>
    <property type="evidence" value="ECO:0007669"/>
    <property type="project" value="UniProtKB-KW"/>
</dbReference>
<keyword evidence="1" id="KW-0808">Transferase</keyword>
<dbReference type="PROSITE" id="PS50921">
    <property type="entry name" value="ANTAR"/>
    <property type="match status" value="1"/>
</dbReference>
<dbReference type="InterPro" id="IPR011006">
    <property type="entry name" value="CheY-like_superfamily"/>
</dbReference>
<evidence type="ECO:0000256" key="2">
    <source>
        <dbReference type="ARBA" id="ARBA00022777"/>
    </source>
</evidence>
<dbReference type="InterPro" id="IPR036388">
    <property type="entry name" value="WH-like_DNA-bd_sf"/>
</dbReference>
<gene>
    <name evidence="7" type="ORF">BJ989_000159</name>
</gene>
<name>A0A7Y9RTT1_9ACTN</name>
<accession>A0A7Y9RTT1</accession>
<dbReference type="SUPFAM" id="SSF55781">
    <property type="entry name" value="GAF domain-like"/>
    <property type="match status" value="1"/>
</dbReference>
<dbReference type="PIRSF" id="PIRSF036625">
    <property type="entry name" value="GAF_ANTAR"/>
    <property type="match status" value="1"/>
</dbReference>
<evidence type="ECO:0000259" key="6">
    <source>
        <dbReference type="PROSITE" id="PS50921"/>
    </source>
</evidence>
<evidence type="ECO:0000256" key="1">
    <source>
        <dbReference type="ARBA" id="ARBA00022679"/>
    </source>
</evidence>
<keyword evidence="8" id="KW-1185">Reference proteome</keyword>
<dbReference type="SUPFAM" id="SSF52172">
    <property type="entry name" value="CheY-like"/>
    <property type="match status" value="1"/>
</dbReference>
<dbReference type="InterPro" id="IPR029016">
    <property type="entry name" value="GAF-like_dom_sf"/>
</dbReference>
<organism evidence="7 8">
    <name type="scientific">Nocardioides perillae</name>
    <dbReference type="NCBI Taxonomy" id="1119534"/>
    <lineage>
        <taxon>Bacteria</taxon>
        <taxon>Bacillati</taxon>
        <taxon>Actinomycetota</taxon>
        <taxon>Actinomycetes</taxon>
        <taxon>Propionibacteriales</taxon>
        <taxon>Nocardioidaceae</taxon>
        <taxon>Nocardioides</taxon>
    </lineage>
</organism>
<keyword evidence="3" id="KW-0805">Transcription regulation</keyword>
<dbReference type="SMART" id="SM01012">
    <property type="entry name" value="ANTAR"/>
    <property type="match status" value="1"/>
</dbReference>
<comment type="caution">
    <text evidence="7">The sequence shown here is derived from an EMBL/GenBank/DDBJ whole genome shotgun (WGS) entry which is preliminary data.</text>
</comment>
<sequence>MSSTVPTSRAHATGQDQAPPVWWPLVSTFAELSQELLAEKDERAIYVLMCRRVHAVVPATELCGITMRRRRGRLESVSTSDPLAEQVDELQYTLREGPCMEAALEVDHYLAEDVATDPRWPSWGPRAAELGVRSLVSVQLPSDTLHDRHQPLGALNLYSSRVGAFGPDQLRIAQVFARHAANALAAARERSGLEQAVEARHLVGVAQGVLRQRYDLDLDTAFEVLARFSNERNVKLRDLAAQVVAERGLPDDLDAGTAAAEAADARDDRDRTGRTADGPHVPAQAPTPDPLP</sequence>
<dbReference type="RefSeq" id="WP_179516599.1">
    <property type="nucleotide sequence ID" value="NZ_JACCAC010000001.1"/>
</dbReference>
<feature type="region of interest" description="Disordered" evidence="5">
    <location>
        <begin position="251"/>
        <end position="292"/>
    </location>
</feature>
<feature type="domain" description="ANTAR" evidence="6">
    <location>
        <begin position="183"/>
        <end position="244"/>
    </location>
</feature>
<keyword evidence="2" id="KW-0418">Kinase</keyword>
<evidence type="ECO:0000313" key="8">
    <source>
        <dbReference type="Proteomes" id="UP000544110"/>
    </source>
</evidence>
<dbReference type="Gene3D" id="1.10.10.10">
    <property type="entry name" value="Winged helix-like DNA-binding domain superfamily/Winged helix DNA-binding domain"/>
    <property type="match status" value="1"/>
</dbReference>
<dbReference type="AlphaFoldDB" id="A0A7Y9RTT1"/>
<protein>
    <submittedName>
        <fullName evidence="7">GAF domain-containing protein</fullName>
    </submittedName>
</protein>
<dbReference type="Gene3D" id="3.30.450.40">
    <property type="match status" value="1"/>
</dbReference>
<evidence type="ECO:0000256" key="5">
    <source>
        <dbReference type="SAM" id="MobiDB-lite"/>
    </source>
</evidence>
<keyword evidence="4" id="KW-0804">Transcription</keyword>
<dbReference type="Pfam" id="PF13185">
    <property type="entry name" value="GAF_2"/>
    <property type="match status" value="1"/>
</dbReference>